<comment type="caution">
    <text evidence="4">The sequence shown here is derived from an EMBL/GenBank/DDBJ whole genome shotgun (WGS) entry which is preliminary data.</text>
</comment>
<keyword evidence="1" id="KW-0808">Transferase</keyword>
<protein>
    <submittedName>
        <fullName evidence="4">Ribosomal protein S18 acetylase RimI-like enzyme</fullName>
    </submittedName>
</protein>
<evidence type="ECO:0000259" key="3">
    <source>
        <dbReference type="PROSITE" id="PS51186"/>
    </source>
</evidence>
<dbReference type="InterPro" id="IPR050832">
    <property type="entry name" value="Bact_Acetyltransf"/>
</dbReference>
<dbReference type="InterPro" id="IPR016181">
    <property type="entry name" value="Acyl_CoA_acyltransferase"/>
</dbReference>
<sequence length="139" mass="15088">MDVGVRNGRLEDVGALPAFWLEAAEGTDRHDDPAKAVALIERDPAAVLIAEIDGEPAGTLIAGWDGWRAHLYRLAVDPARRRQGIGTVLIRAAEERFAKLGAFRADAMVLHDNVLAHHAWGAAGYAPQPQWAPWVKPLS</sequence>
<dbReference type="RefSeq" id="WP_307565813.1">
    <property type="nucleotide sequence ID" value="NZ_JAUSQU010000001.1"/>
</dbReference>
<evidence type="ECO:0000256" key="1">
    <source>
        <dbReference type="ARBA" id="ARBA00022679"/>
    </source>
</evidence>
<feature type="domain" description="N-acetyltransferase" evidence="3">
    <location>
        <begin position="3"/>
        <end position="139"/>
    </location>
</feature>
<dbReference type="InterPro" id="IPR000182">
    <property type="entry name" value="GNAT_dom"/>
</dbReference>
<reference evidence="4 5" key="1">
    <citation type="submission" date="2023-07" db="EMBL/GenBank/DDBJ databases">
        <title>Sequencing the genomes of 1000 actinobacteria strains.</title>
        <authorList>
            <person name="Klenk H.-P."/>
        </authorList>
    </citation>
    <scope>NUCLEOTIDE SEQUENCE [LARGE SCALE GENOMIC DNA]</scope>
    <source>
        <strain evidence="4 5">DSM 46740</strain>
    </source>
</reference>
<evidence type="ECO:0000313" key="5">
    <source>
        <dbReference type="Proteomes" id="UP001225356"/>
    </source>
</evidence>
<keyword evidence="5" id="KW-1185">Reference proteome</keyword>
<proteinExistence type="predicted"/>
<dbReference type="Proteomes" id="UP001225356">
    <property type="component" value="Unassembled WGS sequence"/>
</dbReference>
<dbReference type="PROSITE" id="PS51186">
    <property type="entry name" value="GNAT"/>
    <property type="match status" value="1"/>
</dbReference>
<evidence type="ECO:0000256" key="2">
    <source>
        <dbReference type="ARBA" id="ARBA00023315"/>
    </source>
</evidence>
<evidence type="ECO:0000313" key="4">
    <source>
        <dbReference type="EMBL" id="MDP9848485.1"/>
    </source>
</evidence>
<organism evidence="4 5">
    <name type="scientific">Streptosporangium lutulentum</name>
    <dbReference type="NCBI Taxonomy" id="1461250"/>
    <lineage>
        <taxon>Bacteria</taxon>
        <taxon>Bacillati</taxon>
        <taxon>Actinomycetota</taxon>
        <taxon>Actinomycetes</taxon>
        <taxon>Streptosporangiales</taxon>
        <taxon>Streptosporangiaceae</taxon>
        <taxon>Streptosporangium</taxon>
    </lineage>
</organism>
<gene>
    <name evidence="4" type="ORF">J2853_007696</name>
</gene>
<dbReference type="Pfam" id="PF00583">
    <property type="entry name" value="Acetyltransf_1"/>
    <property type="match status" value="1"/>
</dbReference>
<dbReference type="PANTHER" id="PTHR43877:SF1">
    <property type="entry name" value="ACETYLTRANSFERASE"/>
    <property type="match status" value="1"/>
</dbReference>
<dbReference type="Gene3D" id="3.40.630.30">
    <property type="match status" value="1"/>
</dbReference>
<dbReference type="EMBL" id="JAUSQU010000001">
    <property type="protein sequence ID" value="MDP9848485.1"/>
    <property type="molecule type" value="Genomic_DNA"/>
</dbReference>
<keyword evidence="2" id="KW-0012">Acyltransferase</keyword>
<dbReference type="PANTHER" id="PTHR43877">
    <property type="entry name" value="AMINOALKYLPHOSPHONATE N-ACETYLTRANSFERASE-RELATED-RELATED"/>
    <property type="match status" value="1"/>
</dbReference>
<accession>A0ABT9QP07</accession>
<dbReference type="SUPFAM" id="SSF55729">
    <property type="entry name" value="Acyl-CoA N-acyltransferases (Nat)"/>
    <property type="match status" value="1"/>
</dbReference>
<name>A0ABT9QP07_9ACTN</name>
<dbReference type="CDD" id="cd04301">
    <property type="entry name" value="NAT_SF"/>
    <property type="match status" value="1"/>
</dbReference>